<evidence type="ECO:0000256" key="3">
    <source>
        <dbReference type="ARBA" id="ARBA00023015"/>
    </source>
</evidence>
<dbReference type="SMART" id="SM00066">
    <property type="entry name" value="GAL4"/>
    <property type="match status" value="1"/>
</dbReference>
<dbReference type="CDD" id="cd00067">
    <property type="entry name" value="GAL4"/>
    <property type="match status" value="1"/>
</dbReference>
<keyword evidence="2" id="KW-0479">Metal-binding</keyword>
<dbReference type="PANTHER" id="PTHR31001">
    <property type="entry name" value="UNCHARACTERIZED TRANSCRIPTIONAL REGULATORY PROTEIN"/>
    <property type="match status" value="1"/>
</dbReference>
<keyword evidence="4" id="KW-0238">DNA-binding</keyword>
<evidence type="ECO:0000256" key="5">
    <source>
        <dbReference type="ARBA" id="ARBA00023163"/>
    </source>
</evidence>
<reference evidence="9" key="1">
    <citation type="journal article" date="2017" name="Nat. Microbiol.">
        <title>Global analysis of biosynthetic gene clusters reveals vast potential of secondary metabolite production in Penicillium species.</title>
        <authorList>
            <person name="Nielsen J.C."/>
            <person name="Grijseels S."/>
            <person name="Prigent S."/>
            <person name="Ji B."/>
            <person name="Dainat J."/>
            <person name="Nielsen K.F."/>
            <person name="Frisvad J.C."/>
            <person name="Workman M."/>
            <person name="Nielsen J."/>
        </authorList>
    </citation>
    <scope>NUCLEOTIDE SEQUENCE [LARGE SCALE GENOMIC DNA]</scope>
    <source>
        <strain evidence="9">IBT 31321</strain>
    </source>
</reference>
<evidence type="ECO:0000313" key="9">
    <source>
        <dbReference type="Proteomes" id="UP000191500"/>
    </source>
</evidence>
<dbReference type="GO" id="GO:0008270">
    <property type="term" value="F:zinc ion binding"/>
    <property type="evidence" value="ECO:0007669"/>
    <property type="project" value="InterPro"/>
</dbReference>
<keyword evidence="6" id="KW-0539">Nucleus</keyword>
<dbReference type="InterPro" id="IPR001138">
    <property type="entry name" value="Zn2Cys6_DnaBD"/>
</dbReference>
<evidence type="ECO:0000256" key="2">
    <source>
        <dbReference type="ARBA" id="ARBA00022723"/>
    </source>
</evidence>
<dbReference type="Pfam" id="PF04082">
    <property type="entry name" value="Fungal_trans"/>
    <property type="match status" value="1"/>
</dbReference>
<dbReference type="PROSITE" id="PS00463">
    <property type="entry name" value="ZN2_CY6_FUNGAL_1"/>
    <property type="match status" value="1"/>
</dbReference>
<dbReference type="SUPFAM" id="SSF57701">
    <property type="entry name" value="Zn2/Cys6 DNA-binding domain"/>
    <property type="match status" value="1"/>
</dbReference>
<comment type="caution">
    <text evidence="8">The sequence shown here is derived from an EMBL/GenBank/DDBJ whole genome shotgun (WGS) entry which is preliminary data.</text>
</comment>
<dbReference type="InterPro" id="IPR050613">
    <property type="entry name" value="Sec_Metabolite_Reg"/>
</dbReference>
<gene>
    <name evidence="8" type="ORF">PENCOP_c002G02758</name>
</gene>
<dbReference type="PROSITE" id="PS50048">
    <property type="entry name" value="ZN2_CY6_FUNGAL_2"/>
    <property type="match status" value="1"/>
</dbReference>
<dbReference type="InterPro" id="IPR036864">
    <property type="entry name" value="Zn2-C6_fun-type_DNA-bd_sf"/>
</dbReference>
<dbReference type="Proteomes" id="UP000191500">
    <property type="component" value="Unassembled WGS sequence"/>
</dbReference>
<dbReference type="InterPro" id="IPR007219">
    <property type="entry name" value="XnlR_reg_dom"/>
</dbReference>
<dbReference type="Pfam" id="PF00172">
    <property type="entry name" value="Zn_clus"/>
    <property type="match status" value="1"/>
</dbReference>
<keyword evidence="5" id="KW-0804">Transcription</keyword>
<dbReference type="EMBL" id="MDDG01000002">
    <property type="protein sequence ID" value="OQE44564.1"/>
    <property type="molecule type" value="Genomic_DNA"/>
</dbReference>
<dbReference type="GO" id="GO:0006351">
    <property type="term" value="P:DNA-templated transcription"/>
    <property type="evidence" value="ECO:0007669"/>
    <property type="project" value="InterPro"/>
</dbReference>
<keyword evidence="9" id="KW-1185">Reference proteome</keyword>
<evidence type="ECO:0000256" key="1">
    <source>
        <dbReference type="ARBA" id="ARBA00004123"/>
    </source>
</evidence>
<evidence type="ECO:0000256" key="4">
    <source>
        <dbReference type="ARBA" id="ARBA00023125"/>
    </source>
</evidence>
<dbReference type="SMART" id="SM00906">
    <property type="entry name" value="Fungal_trans"/>
    <property type="match status" value="1"/>
</dbReference>
<feature type="domain" description="Zn(2)-C6 fungal-type" evidence="7">
    <location>
        <begin position="13"/>
        <end position="45"/>
    </location>
</feature>
<dbReference type="AlphaFoldDB" id="A0A1V6V1K6"/>
<comment type="subcellular location">
    <subcellularLocation>
        <location evidence="1">Nucleus</location>
    </subcellularLocation>
</comment>
<name>A0A1V6V1K6_9EURO</name>
<dbReference type="Gene3D" id="4.10.240.10">
    <property type="entry name" value="Zn(2)-C6 fungal-type DNA-binding domain"/>
    <property type="match status" value="1"/>
</dbReference>
<evidence type="ECO:0000313" key="8">
    <source>
        <dbReference type="EMBL" id="OQE44564.1"/>
    </source>
</evidence>
<dbReference type="GO" id="GO:0005634">
    <property type="term" value="C:nucleus"/>
    <property type="evidence" value="ECO:0007669"/>
    <property type="project" value="UniProtKB-SubCell"/>
</dbReference>
<organism evidence="8 9">
    <name type="scientific">Penicillium coprophilum</name>
    <dbReference type="NCBI Taxonomy" id="36646"/>
    <lineage>
        <taxon>Eukaryota</taxon>
        <taxon>Fungi</taxon>
        <taxon>Dikarya</taxon>
        <taxon>Ascomycota</taxon>
        <taxon>Pezizomycotina</taxon>
        <taxon>Eurotiomycetes</taxon>
        <taxon>Eurotiomycetidae</taxon>
        <taxon>Eurotiales</taxon>
        <taxon>Aspergillaceae</taxon>
        <taxon>Penicillium</taxon>
    </lineage>
</organism>
<dbReference type="STRING" id="36646.A0A1V6V1K6"/>
<proteinExistence type="predicted"/>
<evidence type="ECO:0000259" key="7">
    <source>
        <dbReference type="PROSITE" id="PS50048"/>
    </source>
</evidence>
<evidence type="ECO:0000256" key="6">
    <source>
        <dbReference type="ARBA" id="ARBA00023242"/>
    </source>
</evidence>
<protein>
    <recommendedName>
        <fullName evidence="7">Zn(2)-C6 fungal-type domain-containing protein</fullName>
    </recommendedName>
</protein>
<dbReference type="CDD" id="cd12148">
    <property type="entry name" value="fungal_TF_MHR"/>
    <property type="match status" value="1"/>
</dbReference>
<dbReference type="GO" id="GO:0003677">
    <property type="term" value="F:DNA binding"/>
    <property type="evidence" value="ECO:0007669"/>
    <property type="project" value="UniProtKB-KW"/>
</dbReference>
<dbReference type="GO" id="GO:0000981">
    <property type="term" value="F:DNA-binding transcription factor activity, RNA polymerase II-specific"/>
    <property type="evidence" value="ECO:0007669"/>
    <property type="project" value="InterPro"/>
</dbReference>
<accession>A0A1V6V1K6</accession>
<keyword evidence="3" id="KW-0805">Transcription regulation</keyword>
<sequence length="647" mass="71311">MTSTSRKNGRLASCENCRKRKNRCDHTRPVCSRCQLRGLASTCFYHPAPLTRPHTTNAVGEASTTLVDLDPLATERTDNDAPSFTQVAPNQSTLLWPSIASDAHDPGFRLPGLGASPGAIHAEHVAVVAEMLTQFRHLDMIEKLVNEYYNHSPAALVPGPLVFPAFSGLRISAPARAGSDRTTLQIAESVVQSTSTNLDIEVTFTPSMFCASYTGQNLRLEAVGLVFALAGRSCLLSPRRDDQREEFVHIMFRCSTCCLQIAREIAPQVNDLMVWLSYENLLLTMSIQGDASPNVWRRLGDLTTDVCALGLHRESTHAGKMPFYISQCRRRTFAAAYQVDKLICTFFDRPPRILRRYSDCKMPLDISDDEILAGENQVKRISLVLDPNGWSATARYTSSTWARVRYILGVFREEVLEFPFRSFTDENKAKLMQETFGKMSAIMEVTTRAPQRLLERNEPSSAPALLSVSAETVAVVVQLGKSRDKAILLQNEFIYVVVNYGLPSAATLAAALQTSTRNRTQPLPQNLSRSALIRSLMIFTSYLESIGDAGEAIHSTCMQAAHAISRTLDNMLDEPQPPLSSTATGMNISASMSCGVPDMPFSPSEFLPPDPDTTGFPNIDFYNSNALDGFDLSGWLNNVAWTGKFAG</sequence>
<dbReference type="PANTHER" id="PTHR31001:SF82">
    <property type="entry name" value="ZN(II)2CYS6 TRANSCRIPTION FACTOR (EUROFUNG)"/>
    <property type="match status" value="1"/>
</dbReference>